<feature type="compositionally biased region" description="Polar residues" evidence="1">
    <location>
        <begin position="372"/>
        <end position="381"/>
    </location>
</feature>
<dbReference type="HOGENOM" id="CLU_685209_0_0_1"/>
<dbReference type="eggNOG" id="ENOG502SS7G">
    <property type="taxonomic scope" value="Eukaryota"/>
</dbReference>
<accession>F0XSL0</accession>
<evidence type="ECO:0000313" key="2">
    <source>
        <dbReference type="EMBL" id="EFW99143.1"/>
    </source>
</evidence>
<feature type="compositionally biased region" description="Basic residues" evidence="1">
    <location>
        <begin position="230"/>
        <end position="239"/>
    </location>
</feature>
<evidence type="ECO:0000313" key="3">
    <source>
        <dbReference type="Proteomes" id="UP000007796"/>
    </source>
</evidence>
<keyword evidence="3" id="KW-1185">Reference proteome</keyword>
<evidence type="ECO:0000256" key="1">
    <source>
        <dbReference type="SAM" id="MobiDB-lite"/>
    </source>
</evidence>
<feature type="region of interest" description="Disordered" evidence="1">
    <location>
        <begin position="372"/>
        <end position="402"/>
    </location>
</feature>
<reference evidence="2 3" key="1">
    <citation type="journal article" date="2011" name="Proc. Natl. Acad. Sci. U.S.A.">
        <title>Genome and transcriptome analyses of the mountain pine beetle-fungal symbiont Grosmannia clavigera, a lodgepole pine pathogen.</title>
        <authorList>
            <person name="DiGuistini S."/>
            <person name="Wang Y."/>
            <person name="Liao N.Y."/>
            <person name="Taylor G."/>
            <person name="Tanguay P."/>
            <person name="Feau N."/>
            <person name="Henrissat B."/>
            <person name="Chan S.K."/>
            <person name="Hesse-Orce U."/>
            <person name="Alamouti S.M."/>
            <person name="Tsui C.K.M."/>
            <person name="Docking R.T."/>
            <person name="Levasseur A."/>
            <person name="Haridas S."/>
            <person name="Robertson G."/>
            <person name="Birol I."/>
            <person name="Holt R.A."/>
            <person name="Marra M.A."/>
            <person name="Hamelin R.C."/>
            <person name="Hirst M."/>
            <person name="Jones S.J.M."/>
            <person name="Bohlmann J."/>
            <person name="Breuil C."/>
        </authorList>
    </citation>
    <scope>NUCLEOTIDE SEQUENCE [LARGE SCALE GENOMIC DNA]</scope>
    <source>
        <strain evidence="3">kw1407 / UAMH 11150</strain>
    </source>
</reference>
<feature type="region of interest" description="Disordered" evidence="1">
    <location>
        <begin position="320"/>
        <end position="345"/>
    </location>
</feature>
<feature type="compositionally biased region" description="Polar residues" evidence="1">
    <location>
        <begin position="209"/>
        <end position="225"/>
    </location>
</feature>
<proteinExistence type="predicted"/>
<dbReference type="AlphaFoldDB" id="F0XSL0"/>
<dbReference type="OrthoDB" id="4121058at2759"/>
<dbReference type="RefSeq" id="XP_014168626.1">
    <property type="nucleotide sequence ID" value="XM_014313151.1"/>
</dbReference>
<protein>
    <submittedName>
        <fullName evidence="2">Uncharacterized protein</fullName>
    </submittedName>
</protein>
<dbReference type="Proteomes" id="UP000007796">
    <property type="component" value="Unassembled WGS sequence"/>
</dbReference>
<gene>
    <name evidence="2" type="ORF">CMQ_5564</name>
</gene>
<dbReference type="GeneID" id="25978900"/>
<feature type="region of interest" description="Disordered" evidence="1">
    <location>
        <begin position="271"/>
        <end position="304"/>
    </location>
</feature>
<feature type="compositionally biased region" description="Polar residues" evidence="1">
    <location>
        <begin position="188"/>
        <end position="197"/>
    </location>
</feature>
<feature type="region of interest" description="Disordered" evidence="1">
    <location>
        <begin position="168"/>
        <end position="239"/>
    </location>
</feature>
<sequence>MADVPPVSKDGFTFSGELYAETTGHKLHRRAMAAELRALYKSNDEKDYPGHWYEAQLMHYGLRRSRVKSTAKMRLFEFVVKRYDRFCVPPDILKIKAQLRTEWRRNLRQARRNQNMNRQNSGPAVEPHAANWENMDGPRGSNMYDGSGVNSAITAPEGYNVTLSIRSKDRQQSGQGNAGQAQHAGPSTPGQSWQANGTPREVMTPAGRAQNTGQVGLPSHNNTSAEAHDHHKKKKKKKNLWVDRGAQGHAGNQNSNNWVSNQANQINQAYQANSNSQKDQRGAWQVENQRRRHHQMQQQNMRFPRAPQTPTAARAFYGNQTPQNVSSHRQTTPGQRTGTLTNGWSSPYQPYAGRLETPQQMPLPPACGGSCMQRNNGQNRHMQGRDTPAQAGGSGPRHVHFR</sequence>
<name>F0XSL0_GROCL</name>
<dbReference type="EMBL" id="GL629997">
    <property type="protein sequence ID" value="EFW99143.1"/>
    <property type="molecule type" value="Genomic_DNA"/>
</dbReference>
<feature type="compositionally biased region" description="Low complexity" evidence="1">
    <location>
        <begin position="172"/>
        <end position="185"/>
    </location>
</feature>
<dbReference type="InParanoid" id="F0XSL0"/>
<organism evidence="3">
    <name type="scientific">Grosmannia clavigera (strain kw1407 / UAMH 11150)</name>
    <name type="common">Blue stain fungus</name>
    <name type="synonym">Graphiocladiella clavigera</name>
    <dbReference type="NCBI Taxonomy" id="655863"/>
    <lineage>
        <taxon>Eukaryota</taxon>
        <taxon>Fungi</taxon>
        <taxon>Dikarya</taxon>
        <taxon>Ascomycota</taxon>
        <taxon>Pezizomycotina</taxon>
        <taxon>Sordariomycetes</taxon>
        <taxon>Sordariomycetidae</taxon>
        <taxon>Ophiostomatales</taxon>
        <taxon>Ophiostomataceae</taxon>
        <taxon>Leptographium</taxon>
    </lineage>
</organism>
<feature type="region of interest" description="Disordered" evidence="1">
    <location>
        <begin position="115"/>
        <end position="140"/>
    </location>
</feature>